<name>A0AA86VBU3_9FABA</name>
<reference evidence="1" key="1">
    <citation type="submission" date="2023-10" db="EMBL/GenBank/DDBJ databases">
        <authorList>
            <person name="Domelevo Entfellner J.-B."/>
        </authorList>
    </citation>
    <scope>NUCLEOTIDE SEQUENCE</scope>
</reference>
<dbReference type="Proteomes" id="UP001189624">
    <property type="component" value="Chromosome 3"/>
</dbReference>
<sequence>MIASFPSYHGHIHTKTLMRCKCSSTSYEQVKMPRDLDFGICRLPKRTSGDVVIEKWREFCRIRNGLNNSVSCKVMDHLKCTETEDLFEAI</sequence>
<protein>
    <submittedName>
        <fullName evidence="1">Uncharacterized protein</fullName>
    </submittedName>
</protein>
<dbReference type="EMBL" id="OY731400">
    <property type="protein sequence ID" value="CAJ1937865.1"/>
    <property type="molecule type" value="Genomic_DNA"/>
</dbReference>
<evidence type="ECO:0000313" key="2">
    <source>
        <dbReference type="Proteomes" id="UP001189624"/>
    </source>
</evidence>
<proteinExistence type="predicted"/>
<keyword evidence="2" id="KW-1185">Reference proteome</keyword>
<dbReference type="AlphaFoldDB" id="A0AA86VBU3"/>
<gene>
    <name evidence="1" type="ORF">AYBTSS11_LOCUS8253</name>
</gene>
<accession>A0AA86VBU3</accession>
<evidence type="ECO:0000313" key="1">
    <source>
        <dbReference type="EMBL" id="CAJ1937865.1"/>
    </source>
</evidence>
<dbReference type="Gramene" id="rna-AYBTSS11_LOCUS8253">
    <property type="protein sequence ID" value="CAJ1937865.1"/>
    <property type="gene ID" value="gene-AYBTSS11_LOCUS8253"/>
</dbReference>
<organism evidence="1 2">
    <name type="scientific">Sphenostylis stenocarpa</name>
    <dbReference type="NCBI Taxonomy" id="92480"/>
    <lineage>
        <taxon>Eukaryota</taxon>
        <taxon>Viridiplantae</taxon>
        <taxon>Streptophyta</taxon>
        <taxon>Embryophyta</taxon>
        <taxon>Tracheophyta</taxon>
        <taxon>Spermatophyta</taxon>
        <taxon>Magnoliopsida</taxon>
        <taxon>eudicotyledons</taxon>
        <taxon>Gunneridae</taxon>
        <taxon>Pentapetalae</taxon>
        <taxon>rosids</taxon>
        <taxon>fabids</taxon>
        <taxon>Fabales</taxon>
        <taxon>Fabaceae</taxon>
        <taxon>Papilionoideae</taxon>
        <taxon>50 kb inversion clade</taxon>
        <taxon>NPAAA clade</taxon>
        <taxon>indigoferoid/millettioid clade</taxon>
        <taxon>Phaseoleae</taxon>
        <taxon>Sphenostylis</taxon>
    </lineage>
</organism>